<name>A0ABY4SFL4_AQUTE</name>
<evidence type="ECO:0000256" key="1">
    <source>
        <dbReference type="ARBA" id="ARBA00006226"/>
    </source>
</evidence>
<evidence type="ECO:0000313" key="3">
    <source>
        <dbReference type="EMBL" id="URI11824.1"/>
    </source>
</evidence>
<dbReference type="Proteomes" id="UP001056201">
    <property type="component" value="Chromosome 2"/>
</dbReference>
<sequence>MTFIAQDNVTAAIELDLQFEAKAELARQRPTLYRAGRMKGTRELVVRPSYVMVYRVLPNAVEFLRVLHTSRQWPSARDTPDGGPLS</sequence>
<dbReference type="PANTHER" id="PTHR33755">
    <property type="entry name" value="TOXIN PARE1-RELATED"/>
    <property type="match status" value="1"/>
</dbReference>
<dbReference type="InterPro" id="IPR007712">
    <property type="entry name" value="RelE/ParE_toxin"/>
</dbReference>
<evidence type="ECO:0000256" key="2">
    <source>
        <dbReference type="ARBA" id="ARBA00022649"/>
    </source>
</evidence>
<dbReference type="InterPro" id="IPR035093">
    <property type="entry name" value="RelE/ParE_toxin_dom_sf"/>
</dbReference>
<dbReference type="EMBL" id="CP097636">
    <property type="protein sequence ID" value="URI11824.1"/>
    <property type="molecule type" value="Genomic_DNA"/>
</dbReference>
<dbReference type="Pfam" id="PF05016">
    <property type="entry name" value="ParE_toxin"/>
    <property type="match status" value="1"/>
</dbReference>
<proteinExistence type="inferred from homology"/>
<dbReference type="InterPro" id="IPR051803">
    <property type="entry name" value="TA_system_RelE-like_toxin"/>
</dbReference>
<evidence type="ECO:0000313" key="4">
    <source>
        <dbReference type="Proteomes" id="UP001056201"/>
    </source>
</evidence>
<organism evidence="3 4">
    <name type="scientific">Aquincola tertiaricarbonis</name>
    <dbReference type="NCBI Taxonomy" id="391953"/>
    <lineage>
        <taxon>Bacteria</taxon>
        <taxon>Pseudomonadati</taxon>
        <taxon>Pseudomonadota</taxon>
        <taxon>Betaproteobacteria</taxon>
        <taxon>Burkholderiales</taxon>
        <taxon>Sphaerotilaceae</taxon>
        <taxon>Aquincola</taxon>
    </lineage>
</organism>
<comment type="similarity">
    <text evidence="1">Belongs to the RelE toxin family.</text>
</comment>
<gene>
    <name evidence="3" type="ORF">MW290_15685</name>
</gene>
<dbReference type="Gene3D" id="3.30.2310.20">
    <property type="entry name" value="RelE-like"/>
    <property type="match status" value="1"/>
</dbReference>
<keyword evidence="2" id="KW-1277">Toxin-antitoxin system</keyword>
<dbReference type="PANTHER" id="PTHR33755:SF6">
    <property type="entry name" value="PLASMID STABILIZATION SYSTEM PROTEIN"/>
    <property type="match status" value="1"/>
</dbReference>
<reference evidence="3" key="1">
    <citation type="submission" date="2022-05" db="EMBL/GenBank/DDBJ databases">
        <title>An RpoN-dependent PEP-CTERM gene is involved in floc formation of an Aquincola tertiaricarbonis strain.</title>
        <authorList>
            <person name="Qiu D."/>
            <person name="Xia M."/>
        </authorList>
    </citation>
    <scope>NUCLEOTIDE SEQUENCE</scope>
    <source>
        <strain evidence="3">RN12</strain>
    </source>
</reference>
<accession>A0ABY4SFL4</accession>
<protein>
    <submittedName>
        <fullName evidence="3">Type II toxin-antitoxin system RelE/ParE family toxin</fullName>
    </submittedName>
</protein>
<keyword evidence="4" id="KW-1185">Reference proteome</keyword>